<evidence type="ECO:0000313" key="3">
    <source>
        <dbReference type="Proteomes" id="UP000602905"/>
    </source>
</evidence>
<feature type="non-terminal residue" evidence="2">
    <location>
        <position position="1"/>
    </location>
</feature>
<comment type="caution">
    <text evidence="2">The sequence shown here is derived from an EMBL/GenBank/DDBJ whole genome shotgun (WGS) entry which is preliminary data.</text>
</comment>
<dbReference type="Proteomes" id="UP000602905">
    <property type="component" value="Unassembled WGS sequence"/>
</dbReference>
<dbReference type="AlphaFoldDB" id="A0A8H7LU16"/>
<protein>
    <submittedName>
        <fullName evidence="2">Uncharacterized protein</fullName>
    </submittedName>
</protein>
<evidence type="ECO:0000313" key="2">
    <source>
        <dbReference type="EMBL" id="KAF8695418.1"/>
    </source>
</evidence>
<dbReference type="EMBL" id="JACYCD010000380">
    <property type="protein sequence ID" value="KAF8695418.1"/>
    <property type="molecule type" value="Genomic_DNA"/>
</dbReference>
<sequence length="317" mass="33516">MAPITPRIVLTGLAQISEIVVPKSSKPCSSIIHCNFQLKNEKEGCLTIPVKTFVANGDVPPVGSYVLVDGPFWMLPDTDGCIEADEFQVVCDDSSVSLALASPSVTAVGTVANVAGRDIIMNVGAYERHQQKVVTYQLTATVPDDCCWANVRMPEQGANLLIQGIFSLIAVSGTYDNPIIEVTSMNFLPRTNFSRKGESFSGSCTKRQFVAEKLPHTPDTSYAMKKGKFTMEVLARGESGTTVSSDGSSPQAIPGGSSSASSSNSSPVSKAASPSIASSAISLLPSPIITPTPARYTRSTLKAEKADKMDKAESSRA</sequence>
<feature type="region of interest" description="Disordered" evidence="1">
    <location>
        <begin position="238"/>
        <end position="317"/>
    </location>
</feature>
<gene>
    <name evidence="2" type="ORF">RHS03_08071</name>
</gene>
<accession>A0A8H7LU16</accession>
<name>A0A8H7LU16_9AGAM</name>
<evidence type="ECO:0000256" key="1">
    <source>
        <dbReference type="SAM" id="MobiDB-lite"/>
    </source>
</evidence>
<proteinExistence type="predicted"/>
<feature type="compositionally biased region" description="Basic and acidic residues" evidence="1">
    <location>
        <begin position="301"/>
        <end position="317"/>
    </location>
</feature>
<reference evidence="2" key="1">
    <citation type="submission" date="2020-09" db="EMBL/GenBank/DDBJ databases">
        <title>Comparative genome analyses of four rice-infecting Rhizoctonia solani isolates reveal extensive enrichment of homogalacturonan modification genes.</title>
        <authorList>
            <person name="Lee D.-Y."/>
            <person name="Jeon J."/>
            <person name="Kim K.-T."/>
            <person name="Cheong K."/>
            <person name="Song H."/>
            <person name="Choi G."/>
            <person name="Ko J."/>
            <person name="Opiyo S.O."/>
            <person name="Zuo S."/>
            <person name="Madhav S."/>
            <person name="Lee Y.-H."/>
            <person name="Wang G.-L."/>
        </authorList>
    </citation>
    <scope>NUCLEOTIDE SEQUENCE</scope>
    <source>
        <strain evidence="2">AG1-IA WGL</strain>
    </source>
</reference>
<feature type="compositionally biased region" description="Low complexity" evidence="1">
    <location>
        <begin position="248"/>
        <end position="294"/>
    </location>
</feature>
<organism evidence="2 3">
    <name type="scientific">Rhizoctonia solani</name>
    <dbReference type="NCBI Taxonomy" id="456999"/>
    <lineage>
        <taxon>Eukaryota</taxon>
        <taxon>Fungi</taxon>
        <taxon>Dikarya</taxon>
        <taxon>Basidiomycota</taxon>
        <taxon>Agaricomycotina</taxon>
        <taxon>Agaricomycetes</taxon>
        <taxon>Cantharellales</taxon>
        <taxon>Ceratobasidiaceae</taxon>
        <taxon>Rhizoctonia</taxon>
    </lineage>
</organism>